<gene>
    <name evidence="4" type="ORF">chiPu_0016437</name>
</gene>
<dbReference type="InterPro" id="IPR012677">
    <property type="entry name" value="Nucleotide-bd_a/b_plait_sf"/>
</dbReference>
<organism evidence="4 5">
    <name type="scientific">Chiloscyllium punctatum</name>
    <name type="common">Brownbanded bambooshark</name>
    <name type="synonym">Hemiscyllium punctatum</name>
    <dbReference type="NCBI Taxonomy" id="137246"/>
    <lineage>
        <taxon>Eukaryota</taxon>
        <taxon>Metazoa</taxon>
        <taxon>Chordata</taxon>
        <taxon>Craniata</taxon>
        <taxon>Vertebrata</taxon>
        <taxon>Chondrichthyes</taxon>
        <taxon>Elasmobranchii</taxon>
        <taxon>Galeomorphii</taxon>
        <taxon>Galeoidea</taxon>
        <taxon>Orectolobiformes</taxon>
        <taxon>Hemiscylliidae</taxon>
        <taxon>Chiloscyllium</taxon>
    </lineage>
</organism>
<reference evidence="4 5" key="1">
    <citation type="journal article" date="2018" name="Nat. Ecol. Evol.">
        <title>Shark genomes provide insights into elasmobranch evolution and the origin of vertebrates.</title>
        <authorList>
            <person name="Hara Y"/>
            <person name="Yamaguchi K"/>
            <person name="Onimaru K"/>
            <person name="Kadota M"/>
            <person name="Koyanagi M"/>
            <person name="Keeley SD"/>
            <person name="Tatsumi K"/>
            <person name="Tanaka K"/>
            <person name="Motone F"/>
            <person name="Kageyama Y"/>
            <person name="Nozu R"/>
            <person name="Adachi N"/>
            <person name="Nishimura O"/>
            <person name="Nakagawa R"/>
            <person name="Tanegashima C"/>
            <person name="Kiyatake I"/>
            <person name="Matsumoto R"/>
            <person name="Murakumo K"/>
            <person name="Nishida K"/>
            <person name="Terakita A"/>
            <person name="Kuratani S"/>
            <person name="Sato K"/>
            <person name="Hyodo S Kuraku.S."/>
        </authorList>
    </citation>
    <scope>NUCLEOTIDE SEQUENCE [LARGE SCALE GENOMIC DNA]</scope>
</reference>
<evidence type="ECO:0000256" key="1">
    <source>
        <dbReference type="ARBA" id="ARBA00022884"/>
    </source>
</evidence>
<feature type="domain" description="RRM" evidence="3">
    <location>
        <begin position="66"/>
        <end position="144"/>
    </location>
</feature>
<dbReference type="InterPro" id="IPR000504">
    <property type="entry name" value="RRM_dom"/>
</dbReference>
<dbReference type="GO" id="GO:0003723">
    <property type="term" value="F:RNA binding"/>
    <property type="evidence" value="ECO:0007669"/>
    <property type="project" value="UniProtKB-UniRule"/>
</dbReference>
<dbReference type="EMBL" id="BEZZ01001081">
    <property type="protein sequence ID" value="GCC37927.1"/>
    <property type="molecule type" value="Genomic_DNA"/>
</dbReference>
<dbReference type="CDD" id="cd12487">
    <property type="entry name" value="RRM1_DND1"/>
    <property type="match status" value="1"/>
</dbReference>
<keyword evidence="1 2" id="KW-0694">RNA-binding</keyword>
<accession>A0A401T5N3</accession>
<dbReference type="Pfam" id="PF00076">
    <property type="entry name" value="RRM_1"/>
    <property type="match status" value="1"/>
</dbReference>
<dbReference type="PROSITE" id="PS50102">
    <property type="entry name" value="RRM"/>
    <property type="match status" value="1"/>
</dbReference>
<dbReference type="OrthoDB" id="3800936at2759"/>
<evidence type="ECO:0000313" key="4">
    <source>
        <dbReference type="EMBL" id="GCC37927.1"/>
    </source>
</evidence>
<dbReference type="SUPFAM" id="SSF54928">
    <property type="entry name" value="RNA-binding domain, RBD"/>
    <property type="match status" value="1"/>
</dbReference>
<evidence type="ECO:0000259" key="3">
    <source>
        <dbReference type="PROSITE" id="PS50102"/>
    </source>
</evidence>
<comment type="caution">
    <text evidence="4">The sequence shown here is derived from an EMBL/GenBank/DDBJ whole genome shotgun (WGS) entry which is preliminary data.</text>
</comment>
<dbReference type="PANTHER" id="PTHR21245">
    <property type="entry name" value="HETEROGENEOUS NUCLEAR RIBONUCLEOPROTEIN"/>
    <property type="match status" value="1"/>
</dbReference>
<proteinExistence type="predicted"/>
<dbReference type="AlphaFoldDB" id="A0A401T5N3"/>
<sequence length="405" mass="45055">MCLEDIAALHNARMMKMASDLLNTPNKLAFEAWVEETGITLVQINGQRKFGGPPPGWTGPSPLAGCEVFIGKLPQDLYEDKLIPLFQMAGKLYEFRLMMTFSGENRGFAYAKYANRWYAQCAIAMFNGYPIRDGLPMVVCKSTEKNELCVRGIPLGKQRLEVLEVLKELTEGVTDLSLYLNMDRRKKMALFAVVTYENHRAAAMAKKKLVEGCIELWGRAIEVDWVKMDGKQKNHHSLLSQTQLGLPIAPWLALPPGLSLPPPKGFTKCFTSELNVSANHGQSMASVGSMDLMTRCLHSEGSGLLNARCDDVQILNTYCAHKKLGTPVYDIHPLRSDQHRFLFKVFLPGLAAYFSGTVTLAPDERALGKNKAKQEAAHQVLMYLGHSLGFDGFNLPNTLTVKNPF</sequence>
<evidence type="ECO:0000313" key="5">
    <source>
        <dbReference type="Proteomes" id="UP000287033"/>
    </source>
</evidence>
<dbReference type="Gene3D" id="3.30.70.330">
    <property type="match status" value="2"/>
</dbReference>
<dbReference type="Pfam" id="PF14709">
    <property type="entry name" value="DND1_DSRM"/>
    <property type="match status" value="1"/>
</dbReference>
<dbReference type="OMA" id="CERVNPV"/>
<dbReference type="InterPro" id="IPR034414">
    <property type="entry name" value="DND1_RRM1"/>
</dbReference>
<keyword evidence="5" id="KW-1185">Reference proteome</keyword>
<dbReference type="Gene3D" id="3.30.160.20">
    <property type="match status" value="1"/>
</dbReference>
<dbReference type="SUPFAM" id="SSF54768">
    <property type="entry name" value="dsRNA-binding domain-like"/>
    <property type="match status" value="1"/>
</dbReference>
<protein>
    <recommendedName>
        <fullName evidence="3">RRM domain-containing protein</fullName>
    </recommendedName>
</protein>
<dbReference type="STRING" id="137246.A0A401T5N3"/>
<dbReference type="InterPro" id="IPR035979">
    <property type="entry name" value="RBD_domain_sf"/>
</dbReference>
<dbReference type="Proteomes" id="UP000287033">
    <property type="component" value="Unassembled WGS sequence"/>
</dbReference>
<dbReference type="SMART" id="SM00360">
    <property type="entry name" value="RRM"/>
    <property type="match status" value="2"/>
</dbReference>
<evidence type="ECO:0000256" key="2">
    <source>
        <dbReference type="PROSITE-ProRule" id="PRU00176"/>
    </source>
</evidence>
<name>A0A401T5N3_CHIPU</name>